<protein>
    <recommendedName>
        <fullName evidence="3">SusE outer membrane protein domain-containing protein</fullName>
    </recommendedName>
</protein>
<keyword evidence="2" id="KW-0732">Signal</keyword>
<comment type="caution">
    <text evidence="4">The sequence shown here is derived from an EMBL/GenBank/DDBJ whole genome shotgun (WGS) entry which is preliminary data.</text>
</comment>
<proteinExistence type="predicted"/>
<evidence type="ECO:0000313" key="4">
    <source>
        <dbReference type="EMBL" id="GGK21470.1"/>
    </source>
</evidence>
<dbReference type="EMBL" id="BMNR01000003">
    <property type="protein sequence ID" value="GGK21470.1"/>
    <property type="molecule type" value="Genomic_DNA"/>
</dbReference>
<sequence length="378" mass="40814">MIKMKNLKNISILMLTAFAFLLVSSCDDTTDKFVVSETSPVTLSELAISDIELDAANTNNPAITFNWTEADYGQQASVNYSLEISADDSFTNSVIPATVNGNNTITLSVSELNAAAGNAGLNPFEWATLYARVVSNIGTQNGLPVPSNSISFNVYPYFNYVFNDYYLVGNATPDNWNNNANNTPLFRDSENPNLFHFTGYFKGSNGDYNSGRFKVLETRGLWQPQWGVTDNEGSDDIKTSGGIAGNPGTQSNDPGRFGVPTDGYYTFTIDFSTKTYTTQPFDASGITSPASISIQGSSVGTTAMTPLAFDGHIWYATGLHLTPGDVTFLADSATMGSTTSFSGVAIVDGGSIPVIVEDDYDVWYDDLNGRYIMIPLNL</sequence>
<dbReference type="GO" id="GO:0019867">
    <property type="term" value="C:outer membrane"/>
    <property type="evidence" value="ECO:0007669"/>
    <property type="project" value="InterPro"/>
</dbReference>
<evidence type="ECO:0000256" key="2">
    <source>
        <dbReference type="SAM" id="SignalP"/>
    </source>
</evidence>
<evidence type="ECO:0000313" key="5">
    <source>
        <dbReference type="Proteomes" id="UP000612329"/>
    </source>
</evidence>
<dbReference type="Gene3D" id="2.60.40.3620">
    <property type="match status" value="1"/>
</dbReference>
<feature type="signal peptide" evidence="2">
    <location>
        <begin position="1"/>
        <end position="19"/>
    </location>
</feature>
<reference evidence="4" key="2">
    <citation type="submission" date="2020-09" db="EMBL/GenBank/DDBJ databases">
        <authorList>
            <person name="Sun Q."/>
            <person name="Ohkuma M."/>
        </authorList>
    </citation>
    <scope>NUCLEOTIDE SEQUENCE</scope>
    <source>
        <strain evidence="4">JCM 12862</strain>
    </source>
</reference>
<dbReference type="GO" id="GO:2001070">
    <property type="term" value="F:starch binding"/>
    <property type="evidence" value="ECO:0007669"/>
    <property type="project" value="InterPro"/>
</dbReference>
<dbReference type="Pfam" id="PF14292">
    <property type="entry name" value="SusE"/>
    <property type="match status" value="1"/>
</dbReference>
<evidence type="ECO:0000256" key="1">
    <source>
        <dbReference type="SAM" id="MobiDB-lite"/>
    </source>
</evidence>
<feature type="region of interest" description="Disordered" evidence="1">
    <location>
        <begin position="238"/>
        <end position="257"/>
    </location>
</feature>
<organism evidence="4 5">
    <name type="scientific">Yeosuana aromativorans</name>
    <dbReference type="NCBI Taxonomy" id="288019"/>
    <lineage>
        <taxon>Bacteria</taxon>
        <taxon>Pseudomonadati</taxon>
        <taxon>Bacteroidota</taxon>
        <taxon>Flavobacteriia</taxon>
        <taxon>Flavobacteriales</taxon>
        <taxon>Flavobacteriaceae</taxon>
        <taxon>Yeosuana</taxon>
    </lineage>
</organism>
<dbReference type="InterPro" id="IPR025970">
    <property type="entry name" value="SusE"/>
</dbReference>
<dbReference type="Proteomes" id="UP000612329">
    <property type="component" value="Unassembled WGS sequence"/>
</dbReference>
<keyword evidence="5" id="KW-1185">Reference proteome</keyword>
<dbReference type="AlphaFoldDB" id="A0A8J3BN86"/>
<gene>
    <name evidence="4" type="ORF">GCM10007962_14540</name>
</gene>
<name>A0A8J3BN86_9FLAO</name>
<dbReference type="PROSITE" id="PS51257">
    <property type="entry name" value="PROKAR_LIPOPROTEIN"/>
    <property type="match status" value="1"/>
</dbReference>
<reference evidence="4" key="1">
    <citation type="journal article" date="2014" name="Int. J. Syst. Evol. Microbiol.">
        <title>Complete genome sequence of Corynebacterium casei LMG S-19264T (=DSM 44701T), isolated from a smear-ripened cheese.</title>
        <authorList>
            <consortium name="US DOE Joint Genome Institute (JGI-PGF)"/>
            <person name="Walter F."/>
            <person name="Albersmeier A."/>
            <person name="Kalinowski J."/>
            <person name="Ruckert C."/>
        </authorList>
    </citation>
    <scope>NUCLEOTIDE SEQUENCE</scope>
    <source>
        <strain evidence="4">JCM 12862</strain>
    </source>
</reference>
<accession>A0A8J3BN86</accession>
<feature type="domain" description="SusE outer membrane protein" evidence="3">
    <location>
        <begin position="30"/>
        <end position="133"/>
    </location>
</feature>
<feature type="chain" id="PRO_5035268286" description="SusE outer membrane protein domain-containing protein" evidence="2">
    <location>
        <begin position="20"/>
        <end position="378"/>
    </location>
</feature>
<evidence type="ECO:0000259" key="3">
    <source>
        <dbReference type="Pfam" id="PF14292"/>
    </source>
</evidence>